<feature type="transmembrane region" description="Helical" evidence="5">
    <location>
        <begin position="72"/>
        <end position="92"/>
    </location>
</feature>
<proteinExistence type="predicted"/>
<dbReference type="PANTHER" id="PTHR37422:SF17">
    <property type="entry name" value="O-ANTIGEN LIGASE"/>
    <property type="match status" value="1"/>
</dbReference>
<gene>
    <name evidence="7" type="ORF">ACFFGA_02495</name>
</gene>
<organism evidence="7 8">
    <name type="scientific">Winogradskyella pulchriflava</name>
    <dbReference type="NCBI Taxonomy" id="1110688"/>
    <lineage>
        <taxon>Bacteria</taxon>
        <taxon>Pseudomonadati</taxon>
        <taxon>Bacteroidota</taxon>
        <taxon>Flavobacteriia</taxon>
        <taxon>Flavobacteriales</taxon>
        <taxon>Flavobacteriaceae</taxon>
        <taxon>Winogradskyella</taxon>
    </lineage>
</organism>
<comment type="subcellular location">
    <subcellularLocation>
        <location evidence="1">Membrane</location>
        <topology evidence="1">Multi-pass membrane protein</topology>
    </subcellularLocation>
</comment>
<evidence type="ECO:0000313" key="7">
    <source>
        <dbReference type="EMBL" id="MFC0603407.1"/>
    </source>
</evidence>
<dbReference type="InterPro" id="IPR007016">
    <property type="entry name" value="O-antigen_ligase-rel_domated"/>
</dbReference>
<keyword evidence="2 5" id="KW-0812">Transmembrane</keyword>
<feature type="transmembrane region" description="Helical" evidence="5">
    <location>
        <begin position="349"/>
        <end position="367"/>
    </location>
</feature>
<feature type="transmembrane region" description="Helical" evidence="5">
    <location>
        <begin position="12"/>
        <end position="29"/>
    </location>
</feature>
<feature type="transmembrane region" description="Helical" evidence="5">
    <location>
        <begin position="146"/>
        <end position="167"/>
    </location>
</feature>
<evidence type="ECO:0000313" key="8">
    <source>
        <dbReference type="Proteomes" id="UP001589832"/>
    </source>
</evidence>
<dbReference type="Proteomes" id="UP001589832">
    <property type="component" value="Unassembled WGS sequence"/>
</dbReference>
<feature type="transmembrane region" description="Helical" evidence="5">
    <location>
        <begin position="41"/>
        <end position="60"/>
    </location>
</feature>
<evidence type="ECO:0000259" key="6">
    <source>
        <dbReference type="Pfam" id="PF04932"/>
    </source>
</evidence>
<feature type="transmembrane region" description="Helical" evidence="5">
    <location>
        <begin position="179"/>
        <end position="195"/>
    </location>
</feature>
<evidence type="ECO:0000256" key="1">
    <source>
        <dbReference type="ARBA" id="ARBA00004141"/>
    </source>
</evidence>
<reference evidence="7 8" key="1">
    <citation type="submission" date="2024-09" db="EMBL/GenBank/DDBJ databases">
        <authorList>
            <person name="Sun Q."/>
            <person name="Mori K."/>
        </authorList>
    </citation>
    <scope>NUCLEOTIDE SEQUENCE [LARGE SCALE GENOMIC DNA]</scope>
    <source>
        <strain evidence="7 8">NCAIM B.02481</strain>
    </source>
</reference>
<dbReference type="Pfam" id="PF04932">
    <property type="entry name" value="Wzy_C"/>
    <property type="match status" value="1"/>
</dbReference>
<dbReference type="EMBL" id="JBHLTQ010000001">
    <property type="protein sequence ID" value="MFC0603407.1"/>
    <property type="molecule type" value="Genomic_DNA"/>
</dbReference>
<keyword evidence="3 5" id="KW-1133">Transmembrane helix</keyword>
<feature type="transmembrane region" description="Helical" evidence="5">
    <location>
        <begin position="104"/>
        <end position="126"/>
    </location>
</feature>
<comment type="caution">
    <text evidence="7">The sequence shown here is derived from an EMBL/GenBank/DDBJ whole genome shotgun (WGS) entry which is preliminary data.</text>
</comment>
<dbReference type="PANTHER" id="PTHR37422">
    <property type="entry name" value="TEICHURONIC ACID BIOSYNTHESIS PROTEIN TUAE"/>
    <property type="match status" value="1"/>
</dbReference>
<name>A0ABV6Q597_9FLAO</name>
<evidence type="ECO:0000256" key="3">
    <source>
        <dbReference type="ARBA" id="ARBA00022989"/>
    </source>
</evidence>
<sequence length="393" mass="45397">MNSATILVPDKFKAWPIALLVLTVIIRYLKMDTKPVLDIKKFIICIGFFIILILSIAYSSDISYALKKLETGLSLLVFPLVFYLIAGDKALFNKKTIHTVKLTFIISLVFFLISTFTYFFFTEPFFTFKDTLEHYTNLVDIRISEYSIHSIYLSIYIGVAIIFSFSLFKGKNESDNMNIIIYFILLILIVFMAILNKKGPIISLGILGVFLVIKNKFSYQRFIFISLTVMALVGLIVVLPRFNDENKFRELLEIGENRGSSTGLRLQIYECALQQIVKSPIVGHGWGDIKNVLNDCYLNDNRKLLLESNYNSHNQYLSILLSIGVLGFSAFLYYLFYIFKISKKEDSQILFFLILYFCLNMLTENILEREDGVILFAFFVNLFTFENSKTQIR</sequence>
<feature type="transmembrane region" description="Helical" evidence="5">
    <location>
        <begin position="316"/>
        <end position="337"/>
    </location>
</feature>
<evidence type="ECO:0000256" key="2">
    <source>
        <dbReference type="ARBA" id="ARBA00022692"/>
    </source>
</evidence>
<feature type="domain" description="O-antigen ligase-related" evidence="6">
    <location>
        <begin position="184"/>
        <end position="332"/>
    </location>
</feature>
<dbReference type="InterPro" id="IPR051533">
    <property type="entry name" value="WaaL-like"/>
</dbReference>
<accession>A0ABV6Q597</accession>
<protein>
    <submittedName>
        <fullName evidence="7">O-antigen ligase family protein</fullName>
    </submittedName>
</protein>
<dbReference type="RefSeq" id="WP_386059164.1">
    <property type="nucleotide sequence ID" value="NZ_JBHLTQ010000001.1"/>
</dbReference>
<keyword evidence="7" id="KW-0436">Ligase</keyword>
<keyword evidence="8" id="KW-1185">Reference proteome</keyword>
<feature type="transmembrane region" description="Helical" evidence="5">
    <location>
        <begin position="222"/>
        <end position="242"/>
    </location>
</feature>
<evidence type="ECO:0000256" key="5">
    <source>
        <dbReference type="SAM" id="Phobius"/>
    </source>
</evidence>
<dbReference type="GO" id="GO:0016874">
    <property type="term" value="F:ligase activity"/>
    <property type="evidence" value="ECO:0007669"/>
    <property type="project" value="UniProtKB-KW"/>
</dbReference>
<evidence type="ECO:0000256" key="4">
    <source>
        <dbReference type="ARBA" id="ARBA00023136"/>
    </source>
</evidence>
<keyword evidence="4 5" id="KW-0472">Membrane</keyword>